<dbReference type="HOGENOM" id="CLU_2109671_0_0_1"/>
<dbReference type="GeneID" id="77676087"/>
<dbReference type="AlphaFoldDB" id="A0A086J1I4"/>
<evidence type="ECO:0000313" key="2">
    <source>
        <dbReference type="Proteomes" id="UP000054524"/>
    </source>
</evidence>
<proteinExistence type="predicted"/>
<keyword evidence="2" id="KW-1185">Reference proteome</keyword>
<sequence>MHVYVSVASTDITRTRNYKDPVQAVQLQSRASHRVYLSTEIFEVPVLCHGSVLFLFFCMLQKFLLRSLHACSNIQKLVFQCKLQKDHSNASDVDMMHLDRSYVIFIKLVCFFWKG</sequence>
<dbReference type="RefSeq" id="XP_052904557.1">
    <property type="nucleotide sequence ID" value="XM_053048752.1"/>
</dbReference>
<dbReference type="Proteomes" id="UP000054524">
    <property type="component" value="Unassembled WGS sequence"/>
</dbReference>
<gene>
    <name evidence="1" type="ORF">NESG_01114</name>
</gene>
<comment type="caution">
    <text evidence="1">The sequence shown here is derived from an EMBL/GenBank/DDBJ whole genome shotgun (WGS) entry which is preliminary data.</text>
</comment>
<reference evidence="1 2" key="1">
    <citation type="journal article" date="2014" name="Genome Announc.">
        <title>Genome Sequence of the Microsporidian Species Nematocida sp1 Strain ERTm6 (ATCC PRA-372).</title>
        <authorList>
            <person name="Bakowski M.A."/>
            <person name="Priest M."/>
            <person name="Young S."/>
            <person name="Cuomo C.A."/>
            <person name="Troemel E.R."/>
        </authorList>
    </citation>
    <scope>NUCLEOTIDE SEQUENCE [LARGE SCALE GENOMIC DNA]</scope>
    <source>
        <strain evidence="1 2">ERTm6</strain>
    </source>
</reference>
<organism evidence="1 2">
    <name type="scientific">Nematocida ausubeli (strain ATCC PRA-371 / ERTm2)</name>
    <name type="common">Nematode killer fungus</name>
    <dbReference type="NCBI Taxonomy" id="1913371"/>
    <lineage>
        <taxon>Eukaryota</taxon>
        <taxon>Fungi</taxon>
        <taxon>Fungi incertae sedis</taxon>
        <taxon>Microsporidia</taxon>
        <taxon>Nematocida</taxon>
    </lineage>
</organism>
<name>A0A086J1I4_NEMA1</name>
<accession>A0A086J1I4</accession>
<dbReference type="EMBL" id="AKIJ01000003">
    <property type="protein sequence ID" value="KFG26002.1"/>
    <property type="molecule type" value="Genomic_DNA"/>
</dbReference>
<protein>
    <submittedName>
        <fullName evidence="1">Uncharacterized protein</fullName>
    </submittedName>
</protein>
<evidence type="ECO:0000313" key="1">
    <source>
        <dbReference type="EMBL" id="KFG26002.1"/>
    </source>
</evidence>